<evidence type="ECO:0000256" key="1">
    <source>
        <dbReference type="SAM" id="Phobius"/>
    </source>
</evidence>
<dbReference type="AlphaFoldDB" id="A0ABD0ST81"/>
<gene>
    <name evidence="2" type="ORF">ABMA28_004354</name>
</gene>
<feature type="non-terminal residue" evidence="2">
    <location>
        <position position="76"/>
    </location>
</feature>
<sequence length="76" mass="8800">RFSNGGRVLASLARDVHRDRRPGKGSRKPLDASCFQPVNLEVIEGGLWLKLCFYVFIFLYNLVKFVFWIFEFSGKS</sequence>
<dbReference type="Proteomes" id="UP001549921">
    <property type="component" value="Unassembled WGS sequence"/>
</dbReference>
<protein>
    <submittedName>
        <fullName evidence="2">Uncharacterized protein</fullName>
    </submittedName>
</protein>
<comment type="caution">
    <text evidence="2">The sequence shown here is derived from an EMBL/GenBank/DDBJ whole genome shotgun (WGS) entry which is preliminary data.</text>
</comment>
<feature type="transmembrane region" description="Helical" evidence="1">
    <location>
        <begin position="47"/>
        <end position="70"/>
    </location>
</feature>
<reference evidence="2 3" key="1">
    <citation type="submission" date="2024-06" db="EMBL/GenBank/DDBJ databases">
        <title>A chromosome-level genome assembly of beet webworm, Loxostege sticticalis.</title>
        <authorList>
            <person name="Zhang Y."/>
        </authorList>
    </citation>
    <scope>NUCLEOTIDE SEQUENCE [LARGE SCALE GENOMIC DNA]</scope>
    <source>
        <strain evidence="2">AQ028</strain>
        <tissue evidence="2">Male pupae</tissue>
    </source>
</reference>
<keyword evidence="1" id="KW-0472">Membrane</keyword>
<keyword evidence="1" id="KW-1133">Transmembrane helix</keyword>
<feature type="non-terminal residue" evidence="2">
    <location>
        <position position="1"/>
    </location>
</feature>
<proteinExistence type="predicted"/>
<name>A0ABD0ST81_LOXSC</name>
<dbReference type="EMBL" id="JBEDNZ010000016">
    <property type="protein sequence ID" value="KAL0822224.1"/>
    <property type="molecule type" value="Genomic_DNA"/>
</dbReference>
<accession>A0ABD0ST81</accession>
<organism evidence="2 3">
    <name type="scientific">Loxostege sticticalis</name>
    <name type="common">Beet webworm moth</name>
    <dbReference type="NCBI Taxonomy" id="481309"/>
    <lineage>
        <taxon>Eukaryota</taxon>
        <taxon>Metazoa</taxon>
        <taxon>Ecdysozoa</taxon>
        <taxon>Arthropoda</taxon>
        <taxon>Hexapoda</taxon>
        <taxon>Insecta</taxon>
        <taxon>Pterygota</taxon>
        <taxon>Neoptera</taxon>
        <taxon>Endopterygota</taxon>
        <taxon>Lepidoptera</taxon>
        <taxon>Glossata</taxon>
        <taxon>Ditrysia</taxon>
        <taxon>Pyraloidea</taxon>
        <taxon>Crambidae</taxon>
        <taxon>Pyraustinae</taxon>
        <taxon>Loxostege</taxon>
    </lineage>
</organism>
<keyword evidence="1" id="KW-0812">Transmembrane</keyword>
<evidence type="ECO:0000313" key="2">
    <source>
        <dbReference type="EMBL" id="KAL0822224.1"/>
    </source>
</evidence>
<evidence type="ECO:0000313" key="3">
    <source>
        <dbReference type="Proteomes" id="UP001549921"/>
    </source>
</evidence>